<dbReference type="InterPro" id="IPR050312">
    <property type="entry name" value="IolE/XylAMocC-like"/>
</dbReference>
<protein>
    <submittedName>
        <fullName evidence="2">Xylose isomerase-like TIM barrel</fullName>
    </submittedName>
</protein>
<dbReference type="RefSeq" id="WP_115729870.1">
    <property type="nucleotide sequence ID" value="NZ_BAAAVY010000015.1"/>
</dbReference>
<evidence type="ECO:0000259" key="1">
    <source>
        <dbReference type="Pfam" id="PF01261"/>
    </source>
</evidence>
<dbReference type="AlphaFoldDB" id="A0A380WEM3"/>
<dbReference type="Pfam" id="PF01261">
    <property type="entry name" value="AP_endonuc_2"/>
    <property type="match status" value="1"/>
</dbReference>
<name>A0A380WEM3_AMIAI</name>
<feature type="domain" description="Xylose isomerase-like TIM barrel" evidence="1">
    <location>
        <begin position="22"/>
        <end position="273"/>
    </location>
</feature>
<dbReference type="InterPro" id="IPR036237">
    <property type="entry name" value="Xyl_isomerase-like_sf"/>
</dbReference>
<dbReference type="SUPFAM" id="SSF51658">
    <property type="entry name" value="Xylose isomerase-like"/>
    <property type="match status" value="1"/>
</dbReference>
<evidence type="ECO:0000313" key="3">
    <source>
        <dbReference type="Proteomes" id="UP000254701"/>
    </source>
</evidence>
<dbReference type="EMBL" id="UFSM01000001">
    <property type="protein sequence ID" value="SUU87351.1"/>
    <property type="molecule type" value="Genomic_DNA"/>
</dbReference>
<proteinExistence type="predicted"/>
<dbReference type="Proteomes" id="UP000254701">
    <property type="component" value="Unassembled WGS sequence"/>
</dbReference>
<dbReference type="PANTHER" id="PTHR12110:SF41">
    <property type="entry name" value="INOSOSE DEHYDRATASE"/>
    <property type="match status" value="1"/>
</dbReference>
<gene>
    <name evidence="2" type="ORF">NCTC10684_00549</name>
</gene>
<dbReference type="OrthoDB" id="8421472at2"/>
<dbReference type="Gene3D" id="3.20.20.150">
    <property type="entry name" value="Divalent-metal-dependent TIM barrel enzymes"/>
    <property type="match status" value="1"/>
</dbReference>
<keyword evidence="2" id="KW-0413">Isomerase</keyword>
<accession>A0A380WEM3</accession>
<organism evidence="2 3">
    <name type="scientific">Aminobacter aminovorans</name>
    <name type="common">Chelatobacter heintzii</name>
    <dbReference type="NCBI Taxonomy" id="83263"/>
    <lineage>
        <taxon>Bacteria</taxon>
        <taxon>Pseudomonadati</taxon>
        <taxon>Pseudomonadota</taxon>
        <taxon>Alphaproteobacteria</taxon>
        <taxon>Hyphomicrobiales</taxon>
        <taxon>Phyllobacteriaceae</taxon>
        <taxon>Aminobacter</taxon>
    </lineage>
</organism>
<evidence type="ECO:0000313" key="2">
    <source>
        <dbReference type="EMBL" id="SUU87351.1"/>
    </source>
</evidence>
<sequence length="362" mass="40513">MRIGVDGRKIPEATKRGPVASFDHAKELGMEGLFFRTVLDMSPTLDAGYLGEIKQRADELGMYLETGLGKVNPYATPEAPELRLIGDGDIVLGFRRMMEACAAIDCRELWVATANYKPAYTGRFAYDRFRTDVTWQEQLDATARFLKKLAPIARDLGIHLNLETHEEITSFELVRLVEEVGPDTTGIVFDTANVLQRAEHPVWAAKRVAPYVRQSHIKDALIAYDGEVLDFQMRPCGGGVVDFRAIMPILAAANPDLNLSIENYESFSDRPRNPPKMIIEIADPKWLEGHPDLSVEEYADYMKMVQDYAARIAGGEVLDRESFAAWAVKNYHYAETVDYIKTSAAHVRGICEELGLPLKKAA</sequence>
<dbReference type="GO" id="GO:0016853">
    <property type="term" value="F:isomerase activity"/>
    <property type="evidence" value="ECO:0007669"/>
    <property type="project" value="UniProtKB-KW"/>
</dbReference>
<dbReference type="InterPro" id="IPR013022">
    <property type="entry name" value="Xyl_isomerase-like_TIM-brl"/>
</dbReference>
<reference evidence="2 3" key="1">
    <citation type="submission" date="2018-06" db="EMBL/GenBank/DDBJ databases">
        <authorList>
            <consortium name="Pathogen Informatics"/>
            <person name="Doyle S."/>
        </authorList>
    </citation>
    <scope>NUCLEOTIDE SEQUENCE [LARGE SCALE GENOMIC DNA]</scope>
    <source>
        <strain evidence="2 3">NCTC10684</strain>
    </source>
</reference>
<dbReference type="PANTHER" id="PTHR12110">
    <property type="entry name" value="HYDROXYPYRUVATE ISOMERASE"/>
    <property type="match status" value="1"/>
</dbReference>